<dbReference type="EMBL" id="CAXLJM020000022">
    <property type="protein sequence ID" value="CAL8087800.1"/>
    <property type="molecule type" value="Genomic_DNA"/>
</dbReference>
<dbReference type="InterPro" id="IPR042462">
    <property type="entry name" value="ARMC7"/>
</dbReference>
<evidence type="ECO:0008006" key="4">
    <source>
        <dbReference type="Google" id="ProtNLM"/>
    </source>
</evidence>
<reference evidence="2 3" key="1">
    <citation type="submission" date="2024-08" db="EMBL/GenBank/DDBJ databases">
        <authorList>
            <person name="Cucini C."/>
            <person name="Frati F."/>
        </authorList>
    </citation>
    <scope>NUCLEOTIDE SEQUENCE [LARGE SCALE GENOMIC DNA]</scope>
</reference>
<evidence type="ECO:0000313" key="3">
    <source>
        <dbReference type="Proteomes" id="UP001642540"/>
    </source>
</evidence>
<dbReference type="InterPro" id="IPR011989">
    <property type="entry name" value="ARM-like"/>
</dbReference>
<feature type="region of interest" description="Disordered" evidence="1">
    <location>
        <begin position="1"/>
        <end position="29"/>
    </location>
</feature>
<accession>A0ABP1Q7N2</accession>
<dbReference type="SUPFAM" id="SSF48371">
    <property type="entry name" value="ARM repeat"/>
    <property type="match status" value="1"/>
</dbReference>
<keyword evidence="3" id="KW-1185">Reference proteome</keyword>
<protein>
    <recommendedName>
        <fullName evidence="4">Armadillo repeat-containing protein 7</fullName>
    </recommendedName>
</protein>
<dbReference type="Proteomes" id="UP001642540">
    <property type="component" value="Unassembled WGS sequence"/>
</dbReference>
<name>A0ABP1Q7N2_9HEXA</name>
<gene>
    <name evidence="2" type="ORF">ODALV1_LOCUS6854</name>
</gene>
<dbReference type="InterPro" id="IPR016024">
    <property type="entry name" value="ARM-type_fold"/>
</dbReference>
<dbReference type="PANTHER" id="PTHR46263:SF1">
    <property type="entry name" value="ARMADILLO REPEAT-CONTAINING PROTEIN 7"/>
    <property type="match status" value="1"/>
</dbReference>
<evidence type="ECO:0000313" key="2">
    <source>
        <dbReference type="EMBL" id="CAL8087800.1"/>
    </source>
</evidence>
<dbReference type="Gene3D" id="1.25.10.10">
    <property type="entry name" value="Leucine-rich Repeat Variant"/>
    <property type="match status" value="1"/>
</dbReference>
<comment type="caution">
    <text evidence="2">The sequence shown here is derived from an EMBL/GenBank/DDBJ whole genome shotgun (WGS) entry which is preliminary data.</text>
</comment>
<proteinExistence type="predicted"/>
<dbReference type="PANTHER" id="PTHR46263">
    <property type="entry name" value="ARMADILLO REPEAT-CONTAINING PROTEIN 7"/>
    <property type="match status" value="1"/>
</dbReference>
<organism evidence="2 3">
    <name type="scientific">Orchesella dallaii</name>
    <dbReference type="NCBI Taxonomy" id="48710"/>
    <lineage>
        <taxon>Eukaryota</taxon>
        <taxon>Metazoa</taxon>
        <taxon>Ecdysozoa</taxon>
        <taxon>Arthropoda</taxon>
        <taxon>Hexapoda</taxon>
        <taxon>Collembola</taxon>
        <taxon>Entomobryomorpha</taxon>
        <taxon>Entomobryoidea</taxon>
        <taxon>Orchesellidae</taxon>
        <taxon>Orchesellinae</taxon>
        <taxon>Orchesella</taxon>
    </lineage>
</organism>
<evidence type="ECO:0000256" key="1">
    <source>
        <dbReference type="SAM" id="MobiDB-lite"/>
    </source>
</evidence>
<sequence length="199" mass="22718">MKRRKLNTSDSGRDIVDKGTGSDNKVKHAGKVRKGSFEHRFERRRYLNQLVDELQTTKSMEAKQQVAANLANFAYDPYNYHFFQEIGVIPLFLAELSVNRDQTLVEFSMAGICNCAGDNRIHKEILRNDGLSIIKRHAYSSSDSIVLSCITTLITLLNVDVELKDGILKDDFYARLLQLTESLDNRVKNVSHILLEDLR</sequence>